<dbReference type="SUPFAM" id="SSF50494">
    <property type="entry name" value="Trypsin-like serine proteases"/>
    <property type="match status" value="1"/>
</dbReference>
<evidence type="ECO:0000313" key="2">
    <source>
        <dbReference type="EMBL" id="RNA17706.1"/>
    </source>
</evidence>
<gene>
    <name evidence="2" type="ORF">BpHYR1_054503</name>
</gene>
<dbReference type="Gene3D" id="2.40.10.10">
    <property type="entry name" value="Trypsin-like serine proteases"/>
    <property type="match status" value="1"/>
</dbReference>
<protein>
    <recommendedName>
        <fullName evidence="1">Peptidase S1 domain-containing protein</fullName>
    </recommendedName>
</protein>
<dbReference type="GO" id="GO:0004252">
    <property type="term" value="F:serine-type endopeptidase activity"/>
    <property type="evidence" value="ECO:0007669"/>
    <property type="project" value="InterPro"/>
</dbReference>
<sequence length="64" mass="7160">MIAGANNLNDPNLIILEVSSVVLHEKYNSTSLENDIALIKLTEEITESSKLSLQDDKKIIFEED</sequence>
<dbReference type="InterPro" id="IPR043504">
    <property type="entry name" value="Peptidase_S1_PA_chymotrypsin"/>
</dbReference>
<dbReference type="OrthoDB" id="10059102at2759"/>
<evidence type="ECO:0000259" key="1">
    <source>
        <dbReference type="Pfam" id="PF00089"/>
    </source>
</evidence>
<reference evidence="2 3" key="1">
    <citation type="journal article" date="2018" name="Sci. Rep.">
        <title>Genomic signatures of local adaptation to the degree of environmental predictability in rotifers.</title>
        <authorList>
            <person name="Franch-Gras L."/>
            <person name="Hahn C."/>
            <person name="Garcia-Roger E.M."/>
            <person name="Carmona M.J."/>
            <person name="Serra M."/>
            <person name="Gomez A."/>
        </authorList>
    </citation>
    <scope>NUCLEOTIDE SEQUENCE [LARGE SCALE GENOMIC DNA]</scope>
    <source>
        <strain evidence="2">HYR1</strain>
    </source>
</reference>
<organism evidence="2 3">
    <name type="scientific">Brachionus plicatilis</name>
    <name type="common">Marine rotifer</name>
    <name type="synonym">Brachionus muelleri</name>
    <dbReference type="NCBI Taxonomy" id="10195"/>
    <lineage>
        <taxon>Eukaryota</taxon>
        <taxon>Metazoa</taxon>
        <taxon>Spiralia</taxon>
        <taxon>Gnathifera</taxon>
        <taxon>Rotifera</taxon>
        <taxon>Eurotatoria</taxon>
        <taxon>Monogononta</taxon>
        <taxon>Pseudotrocha</taxon>
        <taxon>Ploima</taxon>
        <taxon>Brachionidae</taxon>
        <taxon>Brachionus</taxon>
    </lineage>
</organism>
<dbReference type="GO" id="GO:0006508">
    <property type="term" value="P:proteolysis"/>
    <property type="evidence" value="ECO:0007669"/>
    <property type="project" value="InterPro"/>
</dbReference>
<dbReference type="InterPro" id="IPR001254">
    <property type="entry name" value="Trypsin_dom"/>
</dbReference>
<name>A0A3M7R2A5_BRAPC</name>
<comment type="caution">
    <text evidence="2">The sequence shown here is derived from an EMBL/GenBank/DDBJ whole genome shotgun (WGS) entry which is preliminary data.</text>
</comment>
<dbReference type="Pfam" id="PF00089">
    <property type="entry name" value="Trypsin"/>
    <property type="match status" value="1"/>
</dbReference>
<dbReference type="AlphaFoldDB" id="A0A3M7R2A5"/>
<feature type="domain" description="Peptidase S1" evidence="1">
    <location>
        <begin position="4"/>
        <end position="50"/>
    </location>
</feature>
<dbReference type="Proteomes" id="UP000276133">
    <property type="component" value="Unassembled WGS sequence"/>
</dbReference>
<accession>A0A3M7R2A5</accession>
<evidence type="ECO:0000313" key="3">
    <source>
        <dbReference type="Proteomes" id="UP000276133"/>
    </source>
</evidence>
<keyword evidence="3" id="KW-1185">Reference proteome</keyword>
<dbReference type="InterPro" id="IPR009003">
    <property type="entry name" value="Peptidase_S1_PA"/>
</dbReference>
<dbReference type="EMBL" id="REGN01004392">
    <property type="protein sequence ID" value="RNA17706.1"/>
    <property type="molecule type" value="Genomic_DNA"/>
</dbReference>
<proteinExistence type="predicted"/>